<dbReference type="Pfam" id="PF00005">
    <property type="entry name" value="ABC_tran"/>
    <property type="match status" value="1"/>
</dbReference>
<feature type="transmembrane region" description="Helical" evidence="9">
    <location>
        <begin position="812"/>
        <end position="833"/>
    </location>
</feature>
<evidence type="ECO:0000256" key="5">
    <source>
        <dbReference type="ARBA" id="ARBA00022840"/>
    </source>
</evidence>
<dbReference type="Gene3D" id="3.40.50.300">
    <property type="entry name" value="P-loop containing nucleotide triphosphate hydrolases"/>
    <property type="match status" value="1"/>
</dbReference>
<dbReference type="GO" id="GO:0016887">
    <property type="term" value="F:ATP hydrolysis activity"/>
    <property type="evidence" value="ECO:0007669"/>
    <property type="project" value="InterPro"/>
</dbReference>
<proteinExistence type="predicted"/>
<dbReference type="PANTHER" id="PTHR48041:SF2">
    <property type="entry name" value="ATP-DEPENDENT PERMEASE-RELATED"/>
    <property type="match status" value="1"/>
</dbReference>
<feature type="transmembrane region" description="Helical" evidence="9">
    <location>
        <begin position="1004"/>
        <end position="1025"/>
    </location>
</feature>
<dbReference type="InterPro" id="IPR050352">
    <property type="entry name" value="ABCG_transporters"/>
</dbReference>
<organism evidence="11 12">
    <name type="scientific">Phytophthora nicotianae</name>
    <name type="common">Potato buckeye rot agent</name>
    <name type="synonym">Phytophthora parasitica</name>
    <dbReference type="NCBI Taxonomy" id="4792"/>
    <lineage>
        <taxon>Eukaryota</taxon>
        <taxon>Sar</taxon>
        <taxon>Stramenopiles</taxon>
        <taxon>Oomycota</taxon>
        <taxon>Peronosporomycetes</taxon>
        <taxon>Peronosporales</taxon>
        <taxon>Peronosporaceae</taxon>
        <taxon>Phytophthora</taxon>
    </lineage>
</organism>
<feature type="transmembrane region" description="Helical" evidence="9">
    <location>
        <begin position="921"/>
        <end position="940"/>
    </location>
</feature>
<dbReference type="Pfam" id="PF19055">
    <property type="entry name" value="ABC2_membrane_7"/>
    <property type="match status" value="1"/>
</dbReference>
<dbReference type="GO" id="GO:0005524">
    <property type="term" value="F:ATP binding"/>
    <property type="evidence" value="ECO:0007669"/>
    <property type="project" value="UniProtKB-KW"/>
</dbReference>
<feature type="domain" description="ABC transporter" evidence="10">
    <location>
        <begin position="426"/>
        <end position="676"/>
    </location>
</feature>
<keyword evidence="2" id="KW-0813">Transport</keyword>
<dbReference type="EMBL" id="LNFP01000701">
    <property type="protein sequence ID" value="KUF90223.1"/>
    <property type="molecule type" value="Genomic_DNA"/>
</dbReference>
<dbReference type="Proteomes" id="UP000054636">
    <property type="component" value="Unassembled WGS sequence"/>
</dbReference>
<sequence length="1064" mass="114659">MCTVSTEQDDSDVCSSALGADYTCVSGLTYDASSLGKTYSCKLSSDLQVLFPDGAIDVSCERDDEGEGNCIAAVYKAKETVNSEHVIDCNMTQCSFTTGSANGECGEINCKCGSECSAMSKSLVEGSLSGKPAKIQVTESSKELTIVIEGSPLPLSATCNASACERSEGDDATQSSGTLSTASTADSTATEGAELAVVHAVAPPTAGIRTSDYSGPSFLVHRCNLSSDLQVLFPDGAIDVSCERDDEGEGNCIAAVYKAKETVNSEHVIDCNMTQCSFTTGSANGECGEINCKCGSECSAMSKSLVEGSLSGKPAKIQVTESSKELTIVIEGHRFLCLLRAMPPPVNAVKRRRYPKQRYVKYSKYCGLYCHGGAELAVVACVALAALLLLGCFSFCCCIGGARSSQKEEDLETELLKVSSRSVKTLEFRNISCFASVDKKSTEQKTILNQISGSVSRGQVLGLLGPSGSGKTTLLNAVAAMQNGTSKFTGELLLDGNKVAKEYRRIAAYVQQDDTLFSTLTVRECIAYSAQLRLPMSMTDSAKSAMVHRVITELNLSHVANSRIGSVGGSTSERGISGGERRRVSIGMELVTSPQILILDEPTSGLDSSSAHSVVKLIKELASHDRIVILSIHQPSSRSFLLLDKIMLLGKGQLLYSGKPADSKQYFHELGFKCPEDDNVADFILDVAIENNNLPIVQSKQDNTVPEKVAVSVNSTEPEDFSPKTPIGSPLYEPDSSPFMFEDGSESRSLVASFQSSMIQIRVLFTRTAQNIFRHRSLLVQHVVLSLVLALFGGLIFNNVSDNLAGFQNRMGAFYFILTFFGFASMSSMDLFISERPIFLRETGAMYYGAFSYFLAKMTLDSLLLRVLPASIFACIFYWIMALQASADRFLLFWLTLVLFNVAAGSICLLVGVLSRRVGSANLAATVVLLIMLLFGGFLLNSETMPDSVGWLKHLSIFGYAFEILMANELEGIVLSFDAPGYPAVPVYGEVYLKTLGMDYTQRYYDVAALALIAIVLQLVAYLFLSLQVPRHRAMAHYGKNDGVTASGGKEEGYEACSSGRIRQ</sequence>
<keyword evidence="4" id="KW-0547">Nucleotide-binding</keyword>
<dbReference type="InterPro" id="IPR003593">
    <property type="entry name" value="AAA+_ATPase"/>
</dbReference>
<dbReference type="InterPro" id="IPR017871">
    <property type="entry name" value="ABC_transporter-like_CS"/>
</dbReference>
<evidence type="ECO:0000256" key="4">
    <source>
        <dbReference type="ARBA" id="ARBA00022741"/>
    </source>
</evidence>
<reference evidence="11 12" key="1">
    <citation type="submission" date="2015-11" db="EMBL/GenBank/DDBJ databases">
        <title>Genomes and virulence difference between two physiological races of Phytophthora nicotianae.</title>
        <authorList>
            <person name="Liu H."/>
            <person name="Ma X."/>
            <person name="Yu H."/>
            <person name="Fang D."/>
            <person name="Li Y."/>
            <person name="Wang X."/>
            <person name="Wang W."/>
            <person name="Dong Y."/>
            <person name="Xiao B."/>
        </authorList>
    </citation>
    <scope>NUCLEOTIDE SEQUENCE [LARGE SCALE GENOMIC DNA]</scope>
    <source>
        <strain evidence="12">race 1</strain>
    </source>
</reference>
<keyword evidence="6 9" id="KW-1133">Transmembrane helix</keyword>
<dbReference type="AlphaFoldDB" id="A0A0W8D1E2"/>
<dbReference type="SUPFAM" id="SSF52540">
    <property type="entry name" value="P-loop containing nucleoside triphosphate hydrolases"/>
    <property type="match status" value="1"/>
</dbReference>
<keyword evidence="5" id="KW-0067">ATP-binding</keyword>
<evidence type="ECO:0000256" key="2">
    <source>
        <dbReference type="ARBA" id="ARBA00022448"/>
    </source>
</evidence>
<dbReference type="PANTHER" id="PTHR48041">
    <property type="entry name" value="ABC TRANSPORTER G FAMILY MEMBER 28"/>
    <property type="match status" value="1"/>
</dbReference>
<keyword evidence="3 9" id="KW-0812">Transmembrane</keyword>
<protein>
    <recommendedName>
        <fullName evidence="10">ABC transporter domain-containing protein</fullName>
    </recommendedName>
</protein>
<dbReference type="InterPro" id="IPR003439">
    <property type="entry name" value="ABC_transporter-like_ATP-bd"/>
</dbReference>
<evidence type="ECO:0000256" key="7">
    <source>
        <dbReference type="ARBA" id="ARBA00023136"/>
    </source>
</evidence>
<dbReference type="GO" id="GO:0016020">
    <property type="term" value="C:membrane"/>
    <property type="evidence" value="ECO:0007669"/>
    <property type="project" value="UniProtKB-SubCell"/>
</dbReference>
<evidence type="ECO:0000259" key="10">
    <source>
        <dbReference type="PROSITE" id="PS50893"/>
    </source>
</evidence>
<name>A0A0W8D1E2_PHYNI</name>
<keyword evidence="7 9" id="KW-0472">Membrane</keyword>
<accession>A0A0W8D1E2</accession>
<dbReference type="SMART" id="SM00382">
    <property type="entry name" value="AAA"/>
    <property type="match status" value="1"/>
</dbReference>
<evidence type="ECO:0000313" key="12">
    <source>
        <dbReference type="Proteomes" id="UP000054636"/>
    </source>
</evidence>
<feature type="region of interest" description="Disordered" evidence="8">
    <location>
        <begin position="167"/>
        <end position="186"/>
    </location>
</feature>
<dbReference type="Pfam" id="PF01061">
    <property type="entry name" value="ABC2_membrane"/>
    <property type="match status" value="1"/>
</dbReference>
<dbReference type="InterPro" id="IPR027417">
    <property type="entry name" value="P-loop_NTPase"/>
</dbReference>
<comment type="subcellular location">
    <subcellularLocation>
        <location evidence="1">Membrane</location>
        <topology evidence="1">Multi-pass membrane protein</topology>
    </subcellularLocation>
</comment>
<evidence type="ECO:0000256" key="6">
    <source>
        <dbReference type="ARBA" id="ARBA00022989"/>
    </source>
</evidence>
<feature type="compositionally biased region" description="Low complexity" evidence="8">
    <location>
        <begin position="172"/>
        <end position="186"/>
    </location>
</feature>
<comment type="caution">
    <text evidence="11">The sequence shown here is derived from an EMBL/GenBank/DDBJ whole genome shotgun (WGS) entry which is preliminary data.</text>
</comment>
<evidence type="ECO:0000256" key="3">
    <source>
        <dbReference type="ARBA" id="ARBA00022692"/>
    </source>
</evidence>
<evidence type="ECO:0000313" key="11">
    <source>
        <dbReference type="EMBL" id="KUF90223.1"/>
    </source>
</evidence>
<evidence type="ECO:0000256" key="1">
    <source>
        <dbReference type="ARBA" id="ARBA00004141"/>
    </source>
</evidence>
<evidence type="ECO:0000256" key="9">
    <source>
        <dbReference type="SAM" id="Phobius"/>
    </source>
</evidence>
<dbReference type="InterPro" id="IPR013525">
    <property type="entry name" value="ABC2_TM"/>
</dbReference>
<dbReference type="PROSITE" id="PS00211">
    <property type="entry name" value="ABC_TRANSPORTER_1"/>
    <property type="match status" value="1"/>
</dbReference>
<gene>
    <name evidence="11" type="ORF">AM588_10006288</name>
</gene>
<dbReference type="GO" id="GO:0140359">
    <property type="term" value="F:ABC-type transporter activity"/>
    <property type="evidence" value="ECO:0007669"/>
    <property type="project" value="InterPro"/>
</dbReference>
<dbReference type="InterPro" id="IPR043926">
    <property type="entry name" value="ABCG_dom"/>
</dbReference>
<feature type="transmembrane region" description="Helical" evidence="9">
    <location>
        <begin position="891"/>
        <end position="914"/>
    </location>
</feature>
<feature type="transmembrane region" description="Helical" evidence="9">
    <location>
        <begin position="863"/>
        <end position="885"/>
    </location>
</feature>
<feature type="transmembrane region" description="Helical" evidence="9">
    <location>
        <begin position="778"/>
        <end position="800"/>
    </location>
</feature>
<dbReference type="PROSITE" id="PS50893">
    <property type="entry name" value="ABC_TRANSPORTER_2"/>
    <property type="match status" value="1"/>
</dbReference>
<evidence type="ECO:0000256" key="8">
    <source>
        <dbReference type="SAM" id="MobiDB-lite"/>
    </source>
</evidence>